<dbReference type="InterPro" id="IPR013120">
    <property type="entry name" value="FAR_NAD-bd"/>
</dbReference>
<evidence type="ECO:0000313" key="5">
    <source>
        <dbReference type="Proteomes" id="UP000693942"/>
    </source>
</evidence>
<keyword evidence="2" id="KW-0597">Phosphoprotein</keyword>
<dbReference type="Gene3D" id="3.40.50.720">
    <property type="entry name" value="NAD(P)-binding Rossmann-like Domain"/>
    <property type="match status" value="1"/>
</dbReference>
<dbReference type="PANTHER" id="PTHR44845">
    <property type="entry name" value="CARRIER DOMAIN-CONTAINING PROTEIN"/>
    <property type="match status" value="1"/>
</dbReference>
<proteinExistence type="predicted"/>
<reference evidence="4" key="1">
    <citation type="submission" date="2021-04" db="EMBL/GenBank/DDBJ databases">
        <title>First draft genome resource for Brassicaceae pathogens Fusarium oxysporum f. sp. raphani and Fusarium oxysporum f. sp. rapae.</title>
        <authorList>
            <person name="Asai S."/>
        </authorList>
    </citation>
    <scope>NUCLEOTIDE SEQUENCE</scope>
    <source>
        <strain evidence="4">Tf1262</strain>
    </source>
</reference>
<feature type="domain" description="Thioester reductase (TE)" evidence="3">
    <location>
        <begin position="17"/>
        <end position="88"/>
    </location>
</feature>
<name>A0A8J5PX98_FUSOX</name>
<keyword evidence="1" id="KW-0596">Phosphopantetheine</keyword>
<protein>
    <submittedName>
        <fullName evidence="4">Nonribosomal peptide synthase atnA</fullName>
    </submittedName>
</protein>
<evidence type="ECO:0000259" key="3">
    <source>
        <dbReference type="Pfam" id="PF07993"/>
    </source>
</evidence>
<organism evidence="4 5">
    <name type="scientific">Fusarium oxysporum f. sp. raphani</name>
    <dbReference type="NCBI Taxonomy" id="96318"/>
    <lineage>
        <taxon>Eukaryota</taxon>
        <taxon>Fungi</taxon>
        <taxon>Dikarya</taxon>
        <taxon>Ascomycota</taxon>
        <taxon>Pezizomycotina</taxon>
        <taxon>Sordariomycetes</taxon>
        <taxon>Hypocreomycetidae</taxon>
        <taxon>Hypocreales</taxon>
        <taxon>Nectriaceae</taxon>
        <taxon>Fusarium</taxon>
        <taxon>Fusarium oxysporum species complex</taxon>
    </lineage>
</organism>
<dbReference type="EMBL" id="JAELUR010000010">
    <property type="protein sequence ID" value="KAG7425968.1"/>
    <property type="molecule type" value="Genomic_DNA"/>
</dbReference>
<dbReference type="AlphaFoldDB" id="A0A8J5PX98"/>
<dbReference type="Proteomes" id="UP000693942">
    <property type="component" value="Unassembled WGS sequence"/>
</dbReference>
<evidence type="ECO:0000313" key="4">
    <source>
        <dbReference type="EMBL" id="KAG7425968.1"/>
    </source>
</evidence>
<accession>A0A8J5PX98</accession>
<sequence length="155" mass="16854">MENKTDDGVLDLLQDGDGYSQTKIFSEMLGRSYRQRLRRHSAEFPAPVVIQPGLIIGDAENGVSKLDDFMWRVVSSAVRVGACNVAESNGPSAWLLVAGSDHIAMSAVDACMLPVPAPATVSPTLRLVGGIPVKELWKLLIDEFDFPLRPMSSQE</sequence>
<dbReference type="Pfam" id="PF07993">
    <property type="entry name" value="NAD_binding_4"/>
    <property type="match status" value="1"/>
</dbReference>
<comment type="caution">
    <text evidence="4">The sequence shown here is derived from an EMBL/GenBank/DDBJ whole genome shotgun (WGS) entry which is preliminary data.</text>
</comment>
<evidence type="ECO:0000256" key="1">
    <source>
        <dbReference type="ARBA" id="ARBA00022450"/>
    </source>
</evidence>
<evidence type="ECO:0000256" key="2">
    <source>
        <dbReference type="ARBA" id="ARBA00022553"/>
    </source>
</evidence>
<dbReference type="PANTHER" id="PTHR44845:SF4">
    <property type="entry name" value="NONRIBOSOMAL PEPTIDE SYNTHASE INPA"/>
    <property type="match status" value="1"/>
</dbReference>
<gene>
    <name evidence="4" type="primary">atnA-0</name>
    <name evidence="4" type="ORF">Forpi1262_v012126</name>
</gene>